<evidence type="ECO:0000313" key="1">
    <source>
        <dbReference type="EMBL" id="KAH7984594.1"/>
    </source>
</evidence>
<dbReference type="AlphaFoldDB" id="A0A9D4TBU3"/>
<comment type="caution">
    <text evidence="1">The sequence shown here is derived from an EMBL/GenBank/DDBJ whole genome shotgun (WGS) entry which is preliminary data.</text>
</comment>
<reference evidence="1" key="1">
    <citation type="journal article" date="2020" name="Cell">
        <title>Large-Scale Comparative Analyses of Tick Genomes Elucidate Their Genetic Diversity and Vector Capacities.</title>
        <authorList>
            <consortium name="Tick Genome and Microbiome Consortium (TIGMIC)"/>
            <person name="Jia N."/>
            <person name="Wang J."/>
            <person name="Shi W."/>
            <person name="Du L."/>
            <person name="Sun Y."/>
            <person name="Zhan W."/>
            <person name="Jiang J.F."/>
            <person name="Wang Q."/>
            <person name="Zhang B."/>
            <person name="Ji P."/>
            <person name="Bell-Sakyi L."/>
            <person name="Cui X.M."/>
            <person name="Yuan T.T."/>
            <person name="Jiang B.G."/>
            <person name="Yang W.F."/>
            <person name="Lam T.T."/>
            <person name="Chang Q.C."/>
            <person name="Ding S.J."/>
            <person name="Wang X.J."/>
            <person name="Zhu J.G."/>
            <person name="Ruan X.D."/>
            <person name="Zhao L."/>
            <person name="Wei J.T."/>
            <person name="Ye R.Z."/>
            <person name="Que T.C."/>
            <person name="Du C.H."/>
            <person name="Zhou Y.H."/>
            <person name="Cheng J.X."/>
            <person name="Dai P.F."/>
            <person name="Guo W.B."/>
            <person name="Han X.H."/>
            <person name="Huang E.J."/>
            <person name="Li L.F."/>
            <person name="Wei W."/>
            <person name="Gao Y.C."/>
            <person name="Liu J.Z."/>
            <person name="Shao H.Z."/>
            <person name="Wang X."/>
            <person name="Wang C.C."/>
            <person name="Yang T.C."/>
            <person name="Huo Q.B."/>
            <person name="Li W."/>
            <person name="Chen H.Y."/>
            <person name="Chen S.E."/>
            <person name="Zhou L.G."/>
            <person name="Ni X.B."/>
            <person name="Tian J.H."/>
            <person name="Sheng Y."/>
            <person name="Liu T."/>
            <person name="Pan Y.S."/>
            <person name="Xia L.Y."/>
            <person name="Li J."/>
            <person name="Zhao F."/>
            <person name="Cao W.C."/>
        </authorList>
    </citation>
    <scope>NUCLEOTIDE SEQUENCE</scope>
    <source>
        <strain evidence="1">Rsan-2018</strain>
    </source>
</reference>
<name>A0A9D4TBU3_RHISA</name>
<evidence type="ECO:0000313" key="2">
    <source>
        <dbReference type="Proteomes" id="UP000821837"/>
    </source>
</evidence>
<gene>
    <name evidence="1" type="ORF">HPB52_022868</name>
</gene>
<keyword evidence="2" id="KW-1185">Reference proteome</keyword>
<proteinExistence type="predicted"/>
<organism evidence="1 2">
    <name type="scientific">Rhipicephalus sanguineus</name>
    <name type="common">Brown dog tick</name>
    <name type="synonym">Ixodes sanguineus</name>
    <dbReference type="NCBI Taxonomy" id="34632"/>
    <lineage>
        <taxon>Eukaryota</taxon>
        <taxon>Metazoa</taxon>
        <taxon>Ecdysozoa</taxon>
        <taxon>Arthropoda</taxon>
        <taxon>Chelicerata</taxon>
        <taxon>Arachnida</taxon>
        <taxon>Acari</taxon>
        <taxon>Parasitiformes</taxon>
        <taxon>Ixodida</taxon>
        <taxon>Ixodoidea</taxon>
        <taxon>Ixodidae</taxon>
        <taxon>Rhipicephalinae</taxon>
        <taxon>Rhipicephalus</taxon>
        <taxon>Rhipicephalus</taxon>
    </lineage>
</organism>
<accession>A0A9D4TBU3</accession>
<protein>
    <submittedName>
        <fullName evidence="1">Uncharacterized protein</fullName>
    </submittedName>
</protein>
<sequence>MVVTPHLRKWSRSGHCSCDYRNEDDVFEILRAEYFTIEHVNSAASALVPRVGRGATAANQLPLRTGTAGKKRAS</sequence>
<dbReference type="Proteomes" id="UP000821837">
    <property type="component" value="Chromosome 1"/>
</dbReference>
<reference evidence="1" key="2">
    <citation type="submission" date="2021-09" db="EMBL/GenBank/DDBJ databases">
        <authorList>
            <person name="Jia N."/>
            <person name="Wang J."/>
            <person name="Shi W."/>
            <person name="Du L."/>
            <person name="Sun Y."/>
            <person name="Zhan W."/>
            <person name="Jiang J."/>
            <person name="Wang Q."/>
            <person name="Zhang B."/>
            <person name="Ji P."/>
            <person name="Sakyi L.B."/>
            <person name="Cui X."/>
            <person name="Yuan T."/>
            <person name="Jiang B."/>
            <person name="Yang W."/>
            <person name="Lam T.T.-Y."/>
            <person name="Chang Q."/>
            <person name="Ding S."/>
            <person name="Wang X."/>
            <person name="Zhu J."/>
            <person name="Ruan X."/>
            <person name="Zhao L."/>
            <person name="Wei J."/>
            <person name="Que T."/>
            <person name="Du C."/>
            <person name="Cheng J."/>
            <person name="Dai P."/>
            <person name="Han X."/>
            <person name="Huang E."/>
            <person name="Gao Y."/>
            <person name="Liu J."/>
            <person name="Shao H."/>
            <person name="Ye R."/>
            <person name="Li L."/>
            <person name="Wei W."/>
            <person name="Wang X."/>
            <person name="Wang C."/>
            <person name="Huo Q."/>
            <person name="Li W."/>
            <person name="Guo W."/>
            <person name="Chen H."/>
            <person name="Chen S."/>
            <person name="Zhou L."/>
            <person name="Zhou L."/>
            <person name="Ni X."/>
            <person name="Tian J."/>
            <person name="Zhou Y."/>
            <person name="Sheng Y."/>
            <person name="Liu T."/>
            <person name="Pan Y."/>
            <person name="Xia L."/>
            <person name="Li J."/>
            <person name="Zhao F."/>
            <person name="Cao W."/>
        </authorList>
    </citation>
    <scope>NUCLEOTIDE SEQUENCE</scope>
    <source>
        <strain evidence="1">Rsan-2018</strain>
        <tissue evidence="1">Larvae</tissue>
    </source>
</reference>
<dbReference type="EMBL" id="JABSTV010001245">
    <property type="protein sequence ID" value="KAH7984594.1"/>
    <property type="molecule type" value="Genomic_DNA"/>
</dbReference>